<evidence type="ECO:0000259" key="4">
    <source>
        <dbReference type="Pfam" id="PF00205"/>
    </source>
</evidence>
<reference evidence="7 8" key="1">
    <citation type="submission" date="2017-08" db="EMBL/GenBank/DDBJ databases">
        <authorList>
            <person name="Park S.-J."/>
            <person name="Kim H."/>
        </authorList>
    </citation>
    <scope>NUCLEOTIDE SEQUENCE [LARGE SCALE GENOMIC DNA]</scope>
    <source>
        <strain evidence="8">ye3</strain>
    </source>
</reference>
<accession>A0A410G956</accession>
<dbReference type="Gene3D" id="3.40.50.970">
    <property type="match status" value="2"/>
</dbReference>
<feature type="domain" description="Thiamine pyrophosphate enzyme central" evidence="4">
    <location>
        <begin position="198"/>
        <end position="328"/>
    </location>
</feature>
<dbReference type="GO" id="GO:0030976">
    <property type="term" value="F:thiamine pyrophosphate binding"/>
    <property type="evidence" value="ECO:0007669"/>
    <property type="project" value="InterPro"/>
</dbReference>
<dbReference type="GO" id="GO:0003824">
    <property type="term" value="F:catalytic activity"/>
    <property type="evidence" value="ECO:0007669"/>
    <property type="project" value="InterPro"/>
</dbReference>
<evidence type="ECO:0000256" key="1">
    <source>
        <dbReference type="ARBA" id="ARBA00007812"/>
    </source>
</evidence>
<dbReference type="InterPro" id="IPR012000">
    <property type="entry name" value="Thiamin_PyroP_enz_cen_dom"/>
</dbReference>
<dbReference type="PANTHER" id="PTHR42981">
    <property type="entry name" value="PYRUVATE DEHYDROGENASE [UBIQUINONE]"/>
    <property type="match status" value="1"/>
</dbReference>
<feature type="domain" description="Thiamine pyrophosphate enzyme N-terminal TPP-binding" evidence="6">
    <location>
        <begin position="3"/>
        <end position="118"/>
    </location>
</feature>
<evidence type="ECO:0000259" key="5">
    <source>
        <dbReference type="Pfam" id="PF02775"/>
    </source>
</evidence>
<dbReference type="AlphaFoldDB" id="A0A410G956"/>
<dbReference type="InterPro" id="IPR047212">
    <property type="entry name" value="TPP_POXB-like"/>
</dbReference>
<dbReference type="SUPFAM" id="SSF52518">
    <property type="entry name" value="Thiamin diphosphate-binding fold (THDP-binding)"/>
    <property type="match status" value="2"/>
</dbReference>
<dbReference type="InterPro" id="IPR000399">
    <property type="entry name" value="TPP-bd_CS"/>
</dbReference>
<dbReference type="EMBL" id="CP022987">
    <property type="protein sequence ID" value="QAA92745.1"/>
    <property type="molecule type" value="Genomic_DNA"/>
</dbReference>
<organism evidence="7 8">
    <name type="scientific">Pollutimonas thiosulfatoxidans</name>
    <dbReference type="NCBI Taxonomy" id="2028345"/>
    <lineage>
        <taxon>Bacteria</taxon>
        <taxon>Pseudomonadati</taxon>
        <taxon>Pseudomonadota</taxon>
        <taxon>Betaproteobacteria</taxon>
        <taxon>Burkholderiales</taxon>
        <taxon>Alcaligenaceae</taxon>
        <taxon>Pollutimonas</taxon>
    </lineage>
</organism>
<evidence type="ECO:0000313" key="7">
    <source>
        <dbReference type="EMBL" id="QAA92745.1"/>
    </source>
</evidence>
<dbReference type="Gene3D" id="3.40.50.1220">
    <property type="entry name" value="TPP-binding domain"/>
    <property type="match status" value="1"/>
</dbReference>
<dbReference type="CDD" id="cd07039">
    <property type="entry name" value="TPP_PYR_POX"/>
    <property type="match status" value="1"/>
</dbReference>
<protein>
    <submittedName>
        <fullName evidence="7">Thiamine pyrophosphate-requiring protein</fullName>
    </submittedName>
</protein>
<keyword evidence="2 3" id="KW-0786">Thiamine pyrophosphate</keyword>
<dbReference type="InterPro" id="IPR029035">
    <property type="entry name" value="DHS-like_NAD/FAD-binding_dom"/>
</dbReference>
<sequence length="588" mass="63687">MQTVSDFILQRLSAWGITRVFGYPGDGINGLIGAFGRTQEDLEFVQARHEETAAFMACAHAKFTGQVGVCLATSGPGAIHLLNGLYDAKMDHQPVVAIVGQQARSALGGDYQQEVDLLNLFKDVAKDFVHMASSPVQVRHLVDRAMRIAMERRSVTCIILPNDVQDLPAVPTPARAHGTVHTGIGYTAHAHVPQAAGLQNAAEVLNSGDRVAILVGAGALHATEEIMQVAELLGAGVAKALLGKAAISDHLPYVTGSIGLLGTQPSWDLMQHCDRLLLVGTSFPYSEFLPEEGQARAVQIDLDGRNLSLRYPVESGLVGDSKATLQALIPLLKRQENRVWRQRVERNVAKWWTTMQARAMVDGKPLNPQRVFWELSSRLPERSIIACDSGSAANWYARDVKLRDGMMGSVSGGLASMGCGVPYAVAAKLAYPDRPVIALVGDGAMQMNGINELITIAGRWKNWSTPTLIVMVLNNGDLNQVTWEQRAMGGDPRFTGSQLLPPCPYAEFARLLGLDGMRVDDPANIGDAWDRALSADRPIVLEMVTDPEIPPIPPHIEAKQAQAYAQALLKENESGSAALRATIKQWWA</sequence>
<dbReference type="SUPFAM" id="SSF52467">
    <property type="entry name" value="DHS-like NAD/FAD-binding domain"/>
    <property type="match status" value="1"/>
</dbReference>
<evidence type="ECO:0000313" key="8">
    <source>
        <dbReference type="Proteomes" id="UP000283474"/>
    </source>
</evidence>
<dbReference type="CDD" id="cd02014">
    <property type="entry name" value="TPP_POX"/>
    <property type="match status" value="1"/>
</dbReference>
<dbReference type="OrthoDB" id="2254214at2"/>
<dbReference type="PANTHER" id="PTHR42981:SF2">
    <property type="entry name" value="PYRUVATE DEHYDROGENASE [UBIQUINONE]"/>
    <property type="match status" value="1"/>
</dbReference>
<dbReference type="Pfam" id="PF02775">
    <property type="entry name" value="TPP_enzyme_C"/>
    <property type="match status" value="1"/>
</dbReference>
<dbReference type="GO" id="GO:0000287">
    <property type="term" value="F:magnesium ion binding"/>
    <property type="evidence" value="ECO:0007669"/>
    <property type="project" value="InterPro"/>
</dbReference>
<dbReference type="Pfam" id="PF02776">
    <property type="entry name" value="TPP_enzyme_N"/>
    <property type="match status" value="1"/>
</dbReference>
<dbReference type="InterPro" id="IPR047210">
    <property type="entry name" value="TPP_PYR_POXB-like"/>
</dbReference>
<feature type="domain" description="Thiamine pyrophosphate enzyme TPP-binding" evidence="5">
    <location>
        <begin position="388"/>
        <end position="542"/>
    </location>
</feature>
<dbReference type="KEGG" id="pus:CKA81_01965"/>
<dbReference type="InterPro" id="IPR029061">
    <property type="entry name" value="THDP-binding"/>
</dbReference>
<dbReference type="RefSeq" id="WP_128353797.1">
    <property type="nucleotide sequence ID" value="NZ_CP022987.1"/>
</dbReference>
<dbReference type="PROSITE" id="PS00187">
    <property type="entry name" value="TPP_ENZYMES"/>
    <property type="match status" value="1"/>
</dbReference>
<dbReference type="Proteomes" id="UP000283474">
    <property type="component" value="Chromosome"/>
</dbReference>
<evidence type="ECO:0000259" key="6">
    <source>
        <dbReference type="Pfam" id="PF02776"/>
    </source>
</evidence>
<dbReference type="GO" id="GO:0019752">
    <property type="term" value="P:carboxylic acid metabolic process"/>
    <property type="evidence" value="ECO:0007669"/>
    <property type="project" value="UniProtKB-ARBA"/>
</dbReference>
<evidence type="ECO:0000256" key="3">
    <source>
        <dbReference type="RuleBase" id="RU362132"/>
    </source>
</evidence>
<dbReference type="InterPro" id="IPR047211">
    <property type="entry name" value="POXB-like"/>
</dbReference>
<evidence type="ECO:0000256" key="2">
    <source>
        <dbReference type="ARBA" id="ARBA00023052"/>
    </source>
</evidence>
<dbReference type="Pfam" id="PF00205">
    <property type="entry name" value="TPP_enzyme_M"/>
    <property type="match status" value="1"/>
</dbReference>
<dbReference type="InterPro" id="IPR011766">
    <property type="entry name" value="TPP_enzyme_TPP-bd"/>
</dbReference>
<dbReference type="InterPro" id="IPR012001">
    <property type="entry name" value="Thiamin_PyroP_enz_TPP-bd_dom"/>
</dbReference>
<proteinExistence type="inferred from homology"/>
<dbReference type="NCBIfam" id="NF006129">
    <property type="entry name" value="PRK08273.1"/>
    <property type="match status" value="1"/>
</dbReference>
<name>A0A410G956_9BURK</name>
<keyword evidence="8" id="KW-1185">Reference proteome</keyword>
<gene>
    <name evidence="7" type="ORF">CKA81_01965</name>
</gene>
<comment type="similarity">
    <text evidence="1 3">Belongs to the TPP enzyme family.</text>
</comment>